<evidence type="ECO:0000313" key="2">
    <source>
        <dbReference type="EMBL" id="CEJ91784.1"/>
    </source>
</evidence>
<dbReference type="Proteomes" id="UP000039046">
    <property type="component" value="Unassembled WGS sequence"/>
</dbReference>
<evidence type="ECO:0000256" key="1">
    <source>
        <dbReference type="SAM" id="MobiDB-lite"/>
    </source>
</evidence>
<feature type="compositionally biased region" description="Low complexity" evidence="1">
    <location>
        <begin position="203"/>
        <end position="219"/>
    </location>
</feature>
<dbReference type="EMBL" id="CDHN01000004">
    <property type="protein sequence ID" value="CEJ91784.1"/>
    <property type="molecule type" value="Genomic_DNA"/>
</dbReference>
<reference evidence="2 3" key="1">
    <citation type="journal article" date="2015" name="Genome Announc.">
        <title>Draft Genome Sequence and Gene Annotation of the Entomopathogenic Fungus Verticillium hemipterigenum.</title>
        <authorList>
            <person name="Horn F."/>
            <person name="Habel A."/>
            <person name="Scharf D.H."/>
            <person name="Dworschak J."/>
            <person name="Brakhage A.A."/>
            <person name="Guthke R."/>
            <person name="Hertweck C."/>
            <person name="Linde J."/>
        </authorList>
    </citation>
    <scope>NUCLEOTIDE SEQUENCE [LARGE SCALE GENOMIC DNA]</scope>
</reference>
<evidence type="ECO:0008006" key="4">
    <source>
        <dbReference type="Google" id="ProtNLM"/>
    </source>
</evidence>
<name>A0A0A1TAI7_9HYPO</name>
<protein>
    <recommendedName>
        <fullName evidence="4">Ipa protein</fullName>
    </recommendedName>
</protein>
<keyword evidence="3" id="KW-1185">Reference proteome</keyword>
<dbReference type="PANTHER" id="PTHR40788:SF1">
    <property type="entry name" value="IPA PROTEIN"/>
    <property type="match status" value="1"/>
</dbReference>
<organism evidence="2 3">
    <name type="scientific">[Torrubiella] hemipterigena</name>
    <dbReference type="NCBI Taxonomy" id="1531966"/>
    <lineage>
        <taxon>Eukaryota</taxon>
        <taxon>Fungi</taxon>
        <taxon>Dikarya</taxon>
        <taxon>Ascomycota</taxon>
        <taxon>Pezizomycotina</taxon>
        <taxon>Sordariomycetes</taxon>
        <taxon>Hypocreomycetidae</taxon>
        <taxon>Hypocreales</taxon>
        <taxon>Clavicipitaceae</taxon>
        <taxon>Clavicipitaceae incertae sedis</taxon>
        <taxon>'Torrubiella' clade</taxon>
    </lineage>
</organism>
<dbReference type="AlphaFoldDB" id="A0A0A1TAI7"/>
<dbReference type="OrthoDB" id="2922289at2759"/>
<proteinExistence type="predicted"/>
<dbReference type="STRING" id="1531966.A0A0A1TAI7"/>
<evidence type="ECO:0000313" key="3">
    <source>
        <dbReference type="Proteomes" id="UP000039046"/>
    </source>
</evidence>
<accession>A0A0A1TAI7</accession>
<gene>
    <name evidence="2" type="ORF">VHEMI07476</name>
</gene>
<dbReference type="HOGENOM" id="CLU_024207_0_0_1"/>
<sequence>MDLACEELIAHVKQAQIRFSEQYAKHNLKIEQKWRSFKELDRLKCVNAANGFLLAVREDPARFSHLLVPEFSRLDISSSKPAYLLDILKYRATTPLCEQDTADRDAVRHALSTCFLTKQGVESPGNGLSNEHTCGASSAGIPLEPALLGSPLAGVCEGVSIPTTAPELVLARQAYTLGYLSIIMTKILQYESKERIQPDRQARASLQSSTSSHSPRPLSIPDLISSSKEHAIHLHECATFIASDYEAFTWTVKNAVNGRPHTVPDKAGKLLYLPPRQAFQDAYFETLVSVQQKMFIWFYISELLEVLHSTIDKMHITAILQEISNVCQLEYARSQAMYKRRVQTGTGTGLFRRIPGCSDDTGNPRVVMKGSPDQFTRKDPQLHYVLRLCHPKTTAQDATMWIEKLSTLYKDHEDERARAADDEAESLTDLVMITSLIQDLRMATKLPSPSHKRGLTFISKYTSANAELNSRKENLVSGCILATAHNDPTHRVGGAVEVSFDSHMTQKCVKSIHHLYKSMLQSCLEAIKLQHGQSKLALVDEPHYPLPHMTSRTTAFKVQEKRLKEKTRPAFSEVGGVIATTVEEPTEEVTSAVPIQVSASTAKTFSTLFDKSRARGAVTWSELEAAMAELGFSVESKYGSIYTFTPPATMQGANPLNLHRPHSSKYEGYRVLLLGNRLKRVYDWNMNSFRSK</sequence>
<feature type="region of interest" description="Disordered" evidence="1">
    <location>
        <begin position="198"/>
        <end position="220"/>
    </location>
</feature>
<dbReference type="PANTHER" id="PTHR40788">
    <property type="entry name" value="CLR5 DOMAIN-CONTAINING PROTEIN-RELATED"/>
    <property type="match status" value="1"/>
</dbReference>